<dbReference type="GeneID" id="98156065"/>
<accession>A0ABR4K2T3</accession>
<dbReference type="EMBL" id="JBFXLR010000036">
    <property type="protein sequence ID" value="KAL2845547.1"/>
    <property type="molecule type" value="Genomic_DNA"/>
</dbReference>
<keyword evidence="2" id="KW-1185">Reference proteome</keyword>
<comment type="caution">
    <text evidence="1">The sequence shown here is derived from an EMBL/GenBank/DDBJ whole genome shotgun (WGS) entry which is preliminary data.</text>
</comment>
<evidence type="ECO:0000313" key="1">
    <source>
        <dbReference type="EMBL" id="KAL2845547.1"/>
    </source>
</evidence>
<proteinExistence type="predicted"/>
<name>A0ABR4K2T3_9EURO</name>
<dbReference type="Proteomes" id="UP001610444">
    <property type="component" value="Unassembled WGS sequence"/>
</dbReference>
<protein>
    <submittedName>
        <fullName evidence="1">Uncharacterized protein</fullName>
    </submittedName>
</protein>
<evidence type="ECO:0000313" key="2">
    <source>
        <dbReference type="Proteomes" id="UP001610444"/>
    </source>
</evidence>
<sequence>MEVEVLKRASFIRARKNDTSFDVAPEFQLAARRAWESQRMLDAPARSIMEHLVSVLPPPTAENRDTWLQYQPHVQEVLKFRKLSACRDTVAVLASLLAQSYVDFGS</sequence>
<reference evidence="1 2" key="1">
    <citation type="submission" date="2024-07" db="EMBL/GenBank/DDBJ databases">
        <title>Section-level genome sequencing and comparative genomics of Aspergillus sections Usti and Cavernicolus.</title>
        <authorList>
            <consortium name="Lawrence Berkeley National Laboratory"/>
            <person name="Nybo J.L."/>
            <person name="Vesth T.C."/>
            <person name="Theobald S."/>
            <person name="Frisvad J.C."/>
            <person name="Larsen T.O."/>
            <person name="Kjaerboelling I."/>
            <person name="Rothschild-Mancinelli K."/>
            <person name="Lyhne E.K."/>
            <person name="Kogle M.E."/>
            <person name="Barry K."/>
            <person name="Clum A."/>
            <person name="Na H."/>
            <person name="Ledsgaard L."/>
            <person name="Lin J."/>
            <person name="Lipzen A."/>
            <person name="Kuo A."/>
            <person name="Riley R."/>
            <person name="Mondo S."/>
            <person name="LaButti K."/>
            <person name="Haridas S."/>
            <person name="Pangalinan J."/>
            <person name="Salamov A.A."/>
            <person name="Simmons B.A."/>
            <person name="Magnuson J.K."/>
            <person name="Chen J."/>
            <person name="Drula E."/>
            <person name="Henrissat B."/>
            <person name="Wiebenga A."/>
            <person name="Lubbers R.J."/>
            <person name="Gomes A.C."/>
            <person name="Macurrencykelacurrency M.R."/>
            <person name="Stajich J."/>
            <person name="Grigoriev I.V."/>
            <person name="Mortensen U.H."/>
            <person name="De vries R.P."/>
            <person name="Baker S.E."/>
            <person name="Andersen M.R."/>
        </authorList>
    </citation>
    <scope>NUCLEOTIDE SEQUENCE [LARGE SCALE GENOMIC DNA]</scope>
    <source>
        <strain evidence="1 2">CBS 756.74</strain>
    </source>
</reference>
<organism evidence="1 2">
    <name type="scientific">Aspergillus pseudodeflectus</name>
    <dbReference type="NCBI Taxonomy" id="176178"/>
    <lineage>
        <taxon>Eukaryota</taxon>
        <taxon>Fungi</taxon>
        <taxon>Dikarya</taxon>
        <taxon>Ascomycota</taxon>
        <taxon>Pezizomycotina</taxon>
        <taxon>Eurotiomycetes</taxon>
        <taxon>Eurotiomycetidae</taxon>
        <taxon>Eurotiales</taxon>
        <taxon>Aspergillaceae</taxon>
        <taxon>Aspergillus</taxon>
        <taxon>Aspergillus subgen. Nidulantes</taxon>
    </lineage>
</organism>
<dbReference type="RefSeq" id="XP_070896681.1">
    <property type="nucleotide sequence ID" value="XM_071040901.1"/>
</dbReference>
<gene>
    <name evidence="1" type="ORF">BJX68DRAFT_241856</name>
</gene>